<keyword evidence="3" id="KW-1185">Reference proteome</keyword>
<dbReference type="Proteomes" id="UP001172155">
    <property type="component" value="Unassembled WGS sequence"/>
</dbReference>
<comment type="caution">
    <text evidence="2">The sequence shown here is derived from an EMBL/GenBank/DDBJ whole genome shotgun (WGS) entry which is preliminary data.</text>
</comment>
<evidence type="ECO:0000313" key="3">
    <source>
        <dbReference type="Proteomes" id="UP001172155"/>
    </source>
</evidence>
<feature type="region of interest" description="Disordered" evidence="1">
    <location>
        <begin position="91"/>
        <end position="112"/>
    </location>
</feature>
<dbReference type="EMBL" id="JAUKUD010000004">
    <property type="protein sequence ID" value="KAK0746764.1"/>
    <property type="molecule type" value="Genomic_DNA"/>
</dbReference>
<evidence type="ECO:0000313" key="2">
    <source>
        <dbReference type="EMBL" id="KAK0746764.1"/>
    </source>
</evidence>
<organism evidence="2 3">
    <name type="scientific">Schizothecium vesticola</name>
    <dbReference type="NCBI Taxonomy" id="314040"/>
    <lineage>
        <taxon>Eukaryota</taxon>
        <taxon>Fungi</taxon>
        <taxon>Dikarya</taxon>
        <taxon>Ascomycota</taxon>
        <taxon>Pezizomycotina</taxon>
        <taxon>Sordariomycetes</taxon>
        <taxon>Sordariomycetidae</taxon>
        <taxon>Sordariales</taxon>
        <taxon>Schizotheciaceae</taxon>
        <taxon>Schizothecium</taxon>
    </lineage>
</organism>
<accession>A0AA40EWB0</accession>
<evidence type="ECO:0000256" key="1">
    <source>
        <dbReference type="SAM" id="MobiDB-lite"/>
    </source>
</evidence>
<dbReference type="AlphaFoldDB" id="A0AA40EWB0"/>
<proteinExistence type="predicted"/>
<gene>
    <name evidence="2" type="ORF">B0T18DRAFT_412363</name>
</gene>
<reference evidence="2" key="1">
    <citation type="submission" date="2023-06" db="EMBL/GenBank/DDBJ databases">
        <title>Genome-scale phylogeny and comparative genomics of the fungal order Sordariales.</title>
        <authorList>
            <consortium name="Lawrence Berkeley National Laboratory"/>
            <person name="Hensen N."/>
            <person name="Bonometti L."/>
            <person name="Westerberg I."/>
            <person name="Brannstrom I.O."/>
            <person name="Guillou S."/>
            <person name="Cros-Aarteil S."/>
            <person name="Calhoun S."/>
            <person name="Haridas S."/>
            <person name="Kuo A."/>
            <person name="Mondo S."/>
            <person name="Pangilinan J."/>
            <person name="Riley R."/>
            <person name="LaButti K."/>
            <person name="Andreopoulos B."/>
            <person name="Lipzen A."/>
            <person name="Chen C."/>
            <person name="Yanf M."/>
            <person name="Daum C."/>
            <person name="Ng V."/>
            <person name="Clum A."/>
            <person name="Steindorff A."/>
            <person name="Ohm R."/>
            <person name="Martin F."/>
            <person name="Silar P."/>
            <person name="Natvig D."/>
            <person name="Lalanne C."/>
            <person name="Gautier V."/>
            <person name="Ament-velasquez S.L."/>
            <person name="Kruys A."/>
            <person name="Hutchinson M.I."/>
            <person name="Powell A.J."/>
            <person name="Barry K."/>
            <person name="Miller A.N."/>
            <person name="Grigoriev I.V."/>
            <person name="Debuchy R."/>
            <person name="Gladieux P."/>
            <person name="Thoren M.H."/>
            <person name="Johannesson H."/>
        </authorList>
    </citation>
    <scope>NUCLEOTIDE SEQUENCE</scope>
    <source>
        <strain evidence="2">SMH3187-1</strain>
    </source>
</reference>
<protein>
    <submittedName>
        <fullName evidence="2">Uncharacterized protein</fullName>
    </submittedName>
</protein>
<sequence>MHVGGPSRPALLLGFPLSPPAHILPSPRLDRFQPSTRNQQRIRRARPWSQSMRFCPSLFICALSLSPIAFSQAVPVEAQIVIAHSAPGHPASSPPLSFPPADTTMSASSGSVPDDDDFDPFFSPVEGDPDKSTTWNSAIDVMRDTKHRKWGFLVYRVYYGDDAAWQRFMDILNRMTDHLVRKAGKPYIMPFLDWTEMQDRTAFDGASKDDIREHFRTWIRARSVERDGPGVEGKEILKRSPRYQACLYVDKEAMESASLTEHPLLSSPSGLYLNVKGRVVLVDSQSQDEWAPPHPEATQEELDEMEEEDWAEEEYTPIDGDTGLDVGWMYVSLRFASIAYDTMCENIDTWSRPWFYRRPPAVWDGH</sequence>
<name>A0AA40EWB0_9PEZI</name>